<name>A0A8X6H9K1_TRICU</name>
<keyword evidence="1" id="KW-0732">Signal</keyword>
<organism evidence="2 3">
    <name type="scientific">Trichonephila clavata</name>
    <name type="common">Joro spider</name>
    <name type="synonym">Nephila clavata</name>
    <dbReference type="NCBI Taxonomy" id="2740835"/>
    <lineage>
        <taxon>Eukaryota</taxon>
        <taxon>Metazoa</taxon>
        <taxon>Ecdysozoa</taxon>
        <taxon>Arthropoda</taxon>
        <taxon>Chelicerata</taxon>
        <taxon>Arachnida</taxon>
        <taxon>Araneae</taxon>
        <taxon>Araneomorphae</taxon>
        <taxon>Entelegynae</taxon>
        <taxon>Araneoidea</taxon>
        <taxon>Nephilidae</taxon>
        <taxon>Trichonephila</taxon>
    </lineage>
</organism>
<gene>
    <name evidence="2" type="ORF">TNCT_98721</name>
</gene>
<feature type="chain" id="PRO_5036461288" description="Secreted protein" evidence="1">
    <location>
        <begin position="23"/>
        <end position="125"/>
    </location>
</feature>
<dbReference type="EMBL" id="BMAO01037660">
    <property type="protein sequence ID" value="GFR19289.1"/>
    <property type="molecule type" value="Genomic_DNA"/>
</dbReference>
<dbReference type="AlphaFoldDB" id="A0A8X6H9K1"/>
<dbReference type="Proteomes" id="UP000887116">
    <property type="component" value="Unassembled WGS sequence"/>
</dbReference>
<evidence type="ECO:0000256" key="1">
    <source>
        <dbReference type="SAM" id="SignalP"/>
    </source>
</evidence>
<accession>A0A8X6H9K1</accession>
<reference evidence="2" key="1">
    <citation type="submission" date="2020-07" db="EMBL/GenBank/DDBJ databases">
        <title>Multicomponent nature underlies the extraordinary mechanical properties of spider dragline silk.</title>
        <authorList>
            <person name="Kono N."/>
            <person name="Nakamura H."/>
            <person name="Mori M."/>
            <person name="Yoshida Y."/>
            <person name="Ohtoshi R."/>
            <person name="Malay A.D."/>
            <person name="Moran D.A.P."/>
            <person name="Tomita M."/>
            <person name="Numata K."/>
            <person name="Arakawa K."/>
        </authorList>
    </citation>
    <scope>NUCLEOTIDE SEQUENCE</scope>
</reference>
<evidence type="ECO:0000313" key="3">
    <source>
        <dbReference type="Proteomes" id="UP000887116"/>
    </source>
</evidence>
<evidence type="ECO:0000313" key="2">
    <source>
        <dbReference type="EMBL" id="GFR19289.1"/>
    </source>
</evidence>
<comment type="caution">
    <text evidence="2">The sequence shown here is derived from an EMBL/GenBank/DDBJ whole genome shotgun (WGS) entry which is preliminary data.</text>
</comment>
<evidence type="ECO:0008006" key="4">
    <source>
        <dbReference type="Google" id="ProtNLM"/>
    </source>
</evidence>
<feature type="signal peptide" evidence="1">
    <location>
        <begin position="1"/>
        <end position="22"/>
    </location>
</feature>
<keyword evidence="3" id="KW-1185">Reference proteome</keyword>
<proteinExistence type="predicted"/>
<protein>
    <recommendedName>
        <fullName evidence="4">Secreted protein</fullName>
    </recommendedName>
</protein>
<sequence length="125" mass="14162">MLLGAIILFIFDLVGKSNPSIANPTCCFHLTWRNGRTPRKEKKYSQHWINVSTRGEEACVPDGLTLSNPSSSSSACIIPVSCSLDPSLLRILPKFCSFRKTKRLYRGKMDRRRKLSLWRVDGFGD</sequence>